<dbReference type="Proteomes" id="UP000198357">
    <property type="component" value="Chromosome"/>
</dbReference>
<evidence type="ECO:0000313" key="1">
    <source>
        <dbReference type="EMBL" id="ASK92374.1"/>
    </source>
</evidence>
<dbReference type="EMBL" id="CP022263">
    <property type="protein sequence ID" value="ASK92374.1"/>
    <property type="molecule type" value="Genomic_DNA"/>
</dbReference>
<accession>A0AB33CJC5</accession>
<organism evidence="1 2">
    <name type="scientific">Xanthomonas citri pv. vignicola</name>
    <dbReference type="NCBI Taxonomy" id="473426"/>
    <lineage>
        <taxon>Bacteria</taxon>
        <taxon>Pseudomonadati</taxon>
        <taxon>Pseudomonadota</taxon>
        <taxon>Gammaproteobacteria</taxon>
        <taxon>Lysobacterales</taxon>
        <taxon>Lysobacteraceae</taxon>
        <taxon>Xanthomonas</taxon>
    </lineage>
</organism>
<name>A0AB33CJC5_XANCI</name>
<protein>
    <submittedName>
        <fullName evidence="1">Uncharacterized protein</fullName>
    </submittedName>
</protein>
<proteinExistence type="predicted"/>
<sequence length="64" mass="6985">MAGDALSAAAWSRCLRRAHCRIYIASFNRRGEMIDASECNASRFDGHAGGYALDRLAGTLARPR</sequence>
<gene>
    <name evidence="1" type="ORF">XcvCFBP7111P_13510</name>
</gene>
<reference evidence="1 2" key="1">
    <citation type="submission" date="2017-06" db="EMBL/GenBank/DDBJ databases">
        <title>First complete genome sequences of Xanthomonas citri pv. vignicola strains CFBP 7111, CFBP 7112 and CFBP 7113 using long-read technology.</title>
        <authorList>
            <person name="Ruh M."/>
            <person name="Briand M."/>
            <person name="Bonneau S."/>
            <person name="Jacques M.A."/>
            <person name="Chen N.W.G."/>
        </authorList>
    </citation>
    <scope>NUCLEOTIDE SEQUENCE [LARGE SCALE GENOMIC DNA]</scope>
    <source>
        <strain evidence="1 2">CFBP7111</strain>
    </source>
</reference>
<evidence type="ECO:0000313" key="2">
    <source>
        <dbReference type="Proteomes" id="UP000198357"/>
    </source>
</evidence>
<dbReference type="AlphaFoldDB" id="A0AB33CJC5"/>